<evidence type="ECO:0000313" key="1">
    <source>
        <dbReference type="EMBL" id="GAN11740.1"/>
    </source>
</evidence>
<protein>
    <submittedName>
        <fullName evidence="1">Uncharacterized protein</fullName>
    </submittedName>
</protein>
<organism evidence="1">
    <name type="scientific">Mucor ambiguus</name>
    <dbReference type="NCBI Taxonomy" id="91626"/>
    <lineage>
        <taxon>Eukaryota</taxon>
        <taxon>Fungi</taxon>
        <taxon>Fungi incertae sedis</taxon>
        <taxon>Mucoromycota</taxon>
        <taxon>Mucoromycotina</taxon>
        <taxon>Mucoromycetes</taxon>
        <taxon>Mucorales</taxon>
        <taxon>Mucorineae</taxon>
        <taxon>Mucoraceae</taxon>
        <taxon>Mucor</taxon>
    </lineage>
</organism>
<dbReference type="Proteomes" id="UP000053815">
    <property type="component" value="Unassembled WGS sequence"/>
</dbReference>
<gene>
    <name evidence="1" type="ORF">MAM1_0877d11325</name>
</gene>
<accession>A0A0C9LZ90</accession>
<dbReference type="EMBL" id="DF837166">
    <property type="protein sequence ID" value="GAN11740.1"/>
    <property type="molecule type" value="Genomic_DNA"/>
</dbReference>
<keyword evidence="2" id="KW-1185">Reference proteome</keyword>
<dbReference type="AlphaFoldDB" id="A0A0C9LZ90"/>
<name>A0A0C9LZ90_9FUNG</name>
<reference evidence="1" key="1">
    <citation type="submission" date="2014-09" db="EMBL/GenBank/DDBJ databases">
        <title>Draft genome sequence of an oleaginous Mucoromycotina fungus Mucor ambiguus NBRC6742.</title>
        <authorList>
            <person name="Takeda I."/>
            <person name="Yamane N."/>
            <person name="Morita T."/>
            <person name="Tamano K."/>
            <person name="Machida M."/>
            <person name="Baker S."/>
            <person name="Koike H."/>
        </authorList>
    </citation>
    <scope>NUCLEOTIDE SEQUENCE</scope>
    <source>
        <strain evidence="1">NBRC 6742</strain>
    </source>
</reference>
<evidence type="ECO:0000313" key="2">
    <source>
        <dbReference type="Proteomes" id="UP000053815"/>
    </source>
</evidence>
<sequence>MLRTQHLPIPSKIRGPSIHSAAITSHVAVITSSATDNEPARKRTKTDLKKSLHIVVVAAFSKCDSIQSSNEEDY</sequence>
<proteinExistence type="predicted"/>